<comment type="caution">
    <text evidence="2">The sequence shown here is derived from an EMBL/GenBank/DDBJ whole genome shotgun (WGS) entry which is preliminary data.</text>
</comment>
<dbReference type="Proteomes" id="UP001634394">
    <property type="component" value="Unassembled WGS sequence"/>
</dbReference>
<gene>
    <name evidence="2" type="ORF">ACJMK2_024399</name>
</gene>
<evidence type="ECO:0000256" key="1">
    <source>
        <dbReference type="SAM" id="SignalP"/>
    </source>
</evidence>
<organism evidence="2 3">
    <name type="scientific">Sinanodonta woodiana</name>
    <name type="common">Chinese pond mussel</name>
    <name type="synonym">Anodonta woodiana</name>
    <dbReference type="NCBI Taxonomy" id="1069815"/>
    <lineage>
        <taxon>Eukaryota</taxon>
        <taxon>Metazoa</taxon>
        <taxon>Spiralia</taxon>
        <taxon>Lophotrochozoa</taxon>
        <taxon>Mollusca</taxon>
        <taxon>Bivalvia</taxon>
        <taxon>Autobranchia</taxon>
        <taxon>Heteroconchia</taxon>
        <taxon>Palaeoheterodonta</taxon>
        <taxon>Unionida</taxon>
        <taxon>Unionoidea</taxon>
        <taxon>Unionidae</taxon>
        <taxon>Unioninae</taxon>
        <taxon>Sinanodonta</taxon>
    </lineage>
</organism>
<proteinExistence type="predicted"/>
<accession>A0ABD3T781</accession>
<feature type="chain" id="PRO_5044851277" evidence="1">
    <location>
        <begin position="22"/>
        <end position="482"/>
    </location>
</feature>
<dbReference type="AlphaFoldDB" id="A0ABD3T781"/>
<feature type="signal peptide" evidence="1">
    <location>
        <begin position="1"/>
        <end position="21"/>
    </location>
</feature>
<dbReference type="Gene3D" id="1.20.120.20">
    <property type="entry name" value="Apolipoprotein"/>
    <property type="match status" value="1"/>
</dbReference>
<name>A0ABD3T781_SINWO</name>
<sequence length="482" mass="54033">MSTLLAVFLLILTAFVWKDDAASSTSSEMFLNNVTLHALNKETRKSLLTLTLRNLNNTMTHLQTLRPQLDDCRKQVHQATSACRTCVQNLCHKRQQECLRNMFGSSSVVITRRQGNGQDGIFFINNGGVIYTNMPSVTTCSIVGRSRVCDTIMNPGGTMIQTVTSIGDNLQVQIGNVYNNIGGQNTITFLNGLQTVITNTNGTMTKETEEKVKKLLRTLTDELRLMNQGINVMVSGIDREVHQMTAELNRDLSQMNHDIQSSVGQVNQEVHQMTSDLNHDLNQMNSQINQNIHQMVSGLNQDMHQMNTGLSHMGQSISTNMNQFATNLQSSLQSLFANLFGRRRRAAVQEMPCSMFGSSQLDCTVYQVNCTQCQNQTRPADMVKQVCGEPFVREMEGLNYDLDLTMNMYNLAISPSEIISSVGYNKTDFDLDTLSFPRFVVTINGRSTPLSYISATPLYPLDLTRTASKLADEIWAYWRKRG</sequence>
<dbReference type="EMBL" id="JBJQND010000019">
    <property type="protein sequence ID" value="KAL3832787.1"/>
    <property type="molecule type" value="Genomic_DNA"/>
</dbReference>
<evidence type="ECO:0000313" key="3">
    <source>
        <dbReference type="Proteomes" id="UP001634394"/>
    </source>
</evidence>
<reference evidence="2 3" key="1">
    <citation type="submission" date="2024-11" db="EMBL/GenBank/DDBJ databases">
        <title>Chromosome-level genome assembly of the freshwater bivalve Anodonta woodiana.</title>
        <authorList>
            <person name="Chen X."/>
        </authorList>
    </citation>
    <scope>NUCLEOTIDE SEQUENCE [LARGE SCALE GENOMIC DNA]</scope>
    <source>
        <strain evidence="2">MN2024</strain>
        <tissue evidence="2">Gills</tissue>
    </source>
</reference>
<protein>
    <submittedName>
        <fullName evidence="2">Uncharacterized protein</fullName>
    </submittedName>
</protein>
<dbReference type="SUPFAM" id="SSF58113">
    <property type="entry name" value="Apolipoprotein A-I"/>
    <property type="match status" value="1"/>
</dbReference>
<keyword evidence="3" id="KW-1185">Reference proteome</keyword>
<keyword evidence="1" id="KW-0732">Signal</keyword>
<evidence type="ECO:0000313" key="2">
    <source>
        <dbReference type="EMBL" id="KAL3832787.1"/>
    </source>
</evidence>